<keyword evidence="4" id="KW-0659">Purine metabolism</keyword>
<dbReference type="SUPFAM" id="SSF158694">
    <property type="entry name" value="UraD-Like"/>
    <property type="match status" value="1"/>
</dbReference>
<keyword evidence="5" id="KW-0210">Decarboxylase</keyword>
<dbReference type="InterPro" id="IPR018020">
    <property type="entry name" value="OHCU_decarboxylase"/>
</dbReference>
<dbReference type="Proteomes" id="UP001205890">
    <property type="component" value="Unassembled WGS sequence"/>
</dbReference>
<reference evidence="8 9" key="1">
    <citation type="submission" date="2022-07" db="EMBL/GenBank/DDBJ databases">
        <authorList>
            <person name="Li W.-J."/>
            <person name="Deng Q.-Q."/>
        </authorList>
    </citation>
    <scope>NUCLEOTIDE SEQUENCE [LARGE SCALE GENOMIC DNA]</scope>
    <source>
        <strain evidence="8 9">SYSU M60028</strain>
    </source>
</reference>
<evidence type="ECO:0000313" key="9">
    <source>
        <dbReference type="Proteomes" id="UP001205890"/>
    </source>
</evidence>
<name>A0ABT1L9G4_9HYPH</name>
<evidence type="ECO:0000256" key="4">
    <source>
        <dbReference type="ARBA" id="ARBA00022631"/>
    </source>
</evidence>
<evidence type="ECO:0000256" key="3">
    <source>
        <dbReference type="ARBA" id="ARBA00012257"/>
    </source>
</evidence>
<keyword evidence="6 8" id="KW-0456">Lyase</keyword>
<dbReference type="PANTHER" id="PTHR43466:SF1">
    <property type="entry name" value="2-OXO-4-HYDROXY-4-CARBOXY-5-UREIDOIMIDAZOLINE DECARBOXYLASE-RELATED"/>
    <property type="match status" value="1"/>
</dbReference>
<proteinExistence type="predicted"/>
<comment type="pathway">
    <text evidence="2">Purine metabolism; urate degradation; (S)-allantoin from urate: step 3/3.</text>
</comment>
<keyword evidence="9" id="KW-1185">Reference proteome</keyword>
<evidence type="ECO:0000256" key="1">
    <source>
        <dbReference type="ARBA" id="ARBA00001163"/>
    </source>
</evidence>
<dbReference type="GO" id="GO:0051997">
    <property type="term" value="F:2-oxo-4-hydroxy-4-carboxy-5-ureidoimidazoline decarboxylase activity"/>
    <property type="evidence" value="ECO:0007669"/>
    <property type="project" value="UniProtKB-EC"/>
</dbReference>
<evidence type="ECO:0000256" key="5">
    <source>
        <dbReference type="ARBA" id="ARBA00022793"/>
    </source>
</evidence>
<dbReference type="InterPro" id="IPR036778">
    <property type="entry name" value="OHCU_decarboxylase_sf"/>
</dbReference>
<dbReference type="PANTHER" id="PTHR43466">
    <property type="entry name" value="2-OXO-4-HYDROXY-4-CARBOXY-5-UREIDOIMIDAZOLINE DECARBOXYLASE-RELATED"/>
    <property type="match status" value="1"/>
</dbReference>
<dbReference type="Pfam" id="PF09349">
    <property type="entry name" value="OHCU_decarbox"/>
    <property type="match status" value="1"/>
</dbReference>
<dbReference type="RefSeq" id="WP_254738912.1">
    <property type="nucleotide sequence ID" value="NZ_JANCLU010000003.1"/>
</dbReference>
<comment type="caution">
    <text evidence="8">The sequence shown here is derived from an EMBL/GenBank/DDBJ whole genome shotgun (WGS) entry which is preliminary data.</text>
</comment>
<protein>
    <recommendedName>
        <fullName evidence="3">2-oxo-4-hydroxy-4-carboxy-5-ureidoimidazoline decarboxylase</fullName>
        <ecNumber evidence="3">4.1.1.97</ecNumber>
    </recommendedName>
</protein>
<evidence type="ECO:0000259" key="7">
    <source>
        <dbReference type="Pfam" id="PF09349"/>
    </source>
</evidence>
<gene>
    <name evidence="8" type="primary">uraD</name>
    <name evidence="8" type="ORF">NK718_04140</name>
</gene>
<comment type="catalytic activity">
    <reaction evidence="1">
        <text>5-hydroxy-2-oxo-4-ureido-2,5-dihydro-1H-imidazole-5-carboxylate + H(+) = (S)-allantoin + CO2</text>
        <dbReference type="Rhea" id="RHEA:26301"/>
        <dbReference type="ChEBI" id="CHEBI:15378"/>
        <dbReference type="ChEBI" id="CHEBI:15678"/>
        <dbReference type="ChEBI" id="CHEBI:16526"/>
        <dbReference type="ChEBI" id="CHEBI:58639"/>
        <dbReference type="EC" id="4.1.1.97"/>
    </reaction>
</comment>
<accession>A0ABT1L9G4</accession>
<organism evidence="8 9">
    <name type="scientific">Alsobacter ponti</name>
    <dbReference type="NCBI Taxonomy" id="2962936"/>
    <lineage>
        <taxon>Bacteria</taxon>
        <taxon>Pseudomonadati</taxon>
        <taxon>Pseudomonadota</taxon>
        <taxon>Alphaproteobacteria</taxon>
        <taxon>Hyphomicrobiales</taxon>
        <taxon>Alsobacteraceae</taxon>
        <taxon>Alsobacter</taxon>
    </lineage>
</organism>
<evidence type="ECO:0000313" key="8">
    <source>
        <dbReference type="EMBL" id="MCP8937693.1"/>
    </source>
</evidence>
<sequence length="168" mass="18292">MTLAEVNALTREAFMAAFGGVAEHSAWVAERAAAARPYADRAAMVLAFQRAVLDASDDERMALLRAHPDLAGRAALAGELTRESTQEQAGAGLDRLTQEEYARFQTLNDAYRARFGMPFIVAVRGATKHQILAAFENRVGGTREEETLTAVAQVLRIVRFRLEDAVAG</sequence>
<dbReference type="NCBIfam" id="TIGR03164">
    <property type="entry name" value="UHCUDC"/>
    <property type="match status" value="1"/>
</dbReference>
<dbReference type="InterPro" id="IPR017580">
    <property type="entry name" value="OHCU_decarboxylase-1"/>
</dbReference>
<evidence type="ECO:0000256" key="6">
    <source>
        <dbReference type="ARBA" id="ARBA00023239"/>
    </source>
</evidence>
<feature type="domain" description="Oxo-4-hydroxy-4-carboxy-5-ureidoimidazoline decarboxylase" evidence="7">
    <location>
        <begin position="7"/>
        <end position="163"/>
    </location>
</feature>
<dbReference type="Gene3D" id="1.10.3330.10">
    <property type="entry name" value="Oxo-4-hydroxy-4-carboxy-5-ureidoimidazoline decarboxylase"/>
    <property type="match status" value="1"/>
</dbReference>
<evidence type="ECO:0000256" key="2">
    <source>
        <dbReference type="ARBA" id="ARBA00004754"/>
    </source>
</evidence>
<dbReference type="EC" id="4.1.1.97" evidence="3"/>
<dbReference type="EMBL" id="JANCLU010000003">
    <property type="protein sequence ID" value="MCP8937693.1"/>
    <property type="molecule type" value="Genomic_DNA"/>
</dbReference>